<dbReference type="InterPro" id="IPR051164">
    <property type="entry name" value="NmrA-like_oxidored"/>
</dbReference>
<evidence type="ECO:0000256" key="2">
    <source>
        <dbReference type="ARBA" id="ARBA00022857"/>
    </source>
</evidence>
<dbReference type="OrthoDB" id="3358371at2759"/>
<accession>A0A7D8YM83</accession>
<evidence type="ECO:0000256" key="3">
    <source>
        <dbReference type="SAM" id="Coils"/>
    </source>
</evidence>
<evidence type="ECO:0000256" key="4">
    <source>
        <dbReference type="SAM" id="MobiDB-lite"/>
    </source>
</evidence>
<dbReference type="PANTHER" id="PTHR42748">
    <property type="entry name" value="NITROGEN METABOLITE REPRESSION PROTEIN NMRA FAMILY MEMBER"/>
    <property type="match status" value="1"/>
</dbReference>
<feature type="coiled-coil region" evidence="3">
    <location>
        <begin position="790"/>
        <end position="817"/>
    </location>
</feature>
<organism evidence="6 7">
    <name type="scientific">Lachnellula cervina</name>
    <dbReference type="NCBI Taxonomy" id="1316786"/>
    <lineage>
        <taxon>Eukaryota</taxon>
        <taxon>Fungi</taxon>
        <taxon>Dikarya</taxon>
        <taxon>Ascomycota</taxon>
        <taxon>Pezizomycotina</taxon>
        <taxon>Leotiomycetes</taxon>
        <taxon>Helotiales</taxon>
        <taxon>Lachnaceae</taxon>
        <taxon>Lachnellula</taxon>
    </lineage>
</organism>
<feature type="compositionally biased region" description="Basic and acidic residues" evidence="4">
    <location>
        <begin position="1203"/>
        <end position="1214"/>
    </location>
</feature>
<keyword evidence="3" id="KW-0175">Coiled coil</keyword>
<dbReference type="InterPro" id="IPR036291">
    <property type="entry name" value="NAD(P)-bd_dom_sf"/>
</dbReference>
<evidence type="ECO:0000259" key="5">
    <source>
        <dbReference type="Pfam" id="PF05368"/>
    </source>
</evidence>
<feature type="non-terminal residue" evidence="6">
    <location>
        <position position="1360"/>
    </location>
</feature>
<dbReference type="Gene3D" id="3.40.50.720">
    <property type="entry name" value="NAD(P)-binding Rossmann-like Domain"/>
    <property type="match status" value="1"/>
</dbReference>
<protein>
    <submittedName>
        <fullName evidence="6">NmrA-like family domain-containing protein 1</fullName>
    </submittedName>
</protein>
<dbReference type="SUPFAM" id="SSF51735">
    <property type="entry name" value="NAD(P)-binding Rossmann-fold domains"/>
    <property type="match status" value="1"/>
</dbReference>
<dbReference type="Proteomes" id="UP000481288">
    <property type="component" value="Unassembled WGS sequence"/>
</dbReference>
<name>A0A7D8YM83_9HELO</name>
<dbReference type="Pfam" id="PF05368">
    <property type="entry name" value="NmrA"/>
    <property type="match status" value="1"/>
</dbReference>
<evidence type="ECO:0000313" key="7">
    <source>
        <dbReference type="Proteomes" id="UP000481288"/>
    </source>
</evidence>
<proteinExistence type="inferred from homology"/>
<gene>
    <name evidence="6" type="primary">Nmral1_1</name>
    <name evidence="6" type="ORF">LCER1_G007800</name>
</gene>
<comment type="caution">
    <text evidence="6">The sequence shown here is derived from an EMBL/GenBank/DDBJ whole genome shotgun (WGS) entry which is preliminary data.</text>
</comment>
<feature type="region of interest" description="Disordered" evidence="4">
    <location>
        <begin position="1203"/>
        <end position="1222"/>
    </location>
</feature>
<dbReference type="CDD" id="cd05251">
    <property type="entry name" value="NmrA_like_SDR_a"/>
    <property type="match status" value="1"/>
</dbReference>
<comment type="similarity">
    <text evidence="1">Belongs to the NmrA-type oxidoreductase family.</text>
</comment>
<evidence type="ECO:0000313" key="6">
    <source>
        <dbReference type="EMBL" id="TVY52308.1"/>
    </source>
</evidence>
<keyword evidence="2" id="KW-0521">NADP</keyword>
<sequence length="1360" mass="151987">MTATYLITGATGYQGGSTARQLLSSGYQVHAFVRNPSSPAAQNLAALGAKIFQGDYSDLPSIAAATKGVSGVFLNTFPDFQHPDGEIPQAQNFVSAAREARTVTTFVVSTVFKSKEYLEFTTAAGTAEFPFLARYYKSKAGVEDVVLASGIENVTILRPSTLAYQYLSPYCLLYFPEYPKEHFMAVSYAREYRRSHFDPEDVGKFAAAAFLQPEKFGGRTIELVNEALTFDEIAAIIARVSGVKVEIKYRSQEETKALVLSGKFPVLETQIIPRKLDFENGVISLEEYGIQLGTLEGFLEREKSKLLETESIVMAQTGLNISLIRDGKSKDFISHLNNLHQNESDVVTICQSLLQAVDGEYLPPQIFSVFLSWSNSLESIAMCMLKGSSRSIRAAGIERFGKALSDSQKWQSAWSAVGGTKGLVEIFSTISVAEVKALSREIGHCNHSYQRVEGREQAIEELLHALLPSHYPRSELSTRDKRPIEHYYAQIVPACSPGFVTKLLDSQDESNPLYQRVSPTRLIKTFGVLLQRRVFEYIFGNGCKDMHLNQYFEAFVYRQPPWRGPTPKVSTSMAFATKVLQSRLKDINNKRWPTTISEADVLFSLLRRALKKNWPETDLYKVFELGLHLVEAKPALKFAFQSKDFWSMLARRWSKAPETYEDLLVTALRLELGGAQSTIGQNFFRTSRTVKVSPKLRWPLLRLYCLHVPKRGIDIDKVDDFEPLAQQPWTASDIFEHLSKDQAVRFLKGLHRANPKYSFLRGPSRGSILANQDIKSQQNFNVVLLLTLLQRDDKETQEKAEAAVDELRKKSSTAREQPDRAHFANAATAYAIASGSLELYGETITWQQRFVRDPLTLKVVFGRDAVTTSEGIELLSGVPEPLPANITLDEVASRVQKANDILMTFHETIGIAKREPSFQNADWAGVASLFGAAIDKRVTLAKDLHKHMSPDADVYTAIWGGTLAMLEKVNVDFLNRAYGPIKSLLNTLEPTALAATTKAMIQSGTERRKKQDRQPGDDILERLSYEILKRLAVGEKPELAQQLVLRTILDRPDASSWHRQLLSVSFMKSLPAKEAQEMLLAFATAIGEKLEEQSYVKIGEKEAPKSAPPQSLVKVTTVKYLAQLLDNAEFISAEAAVEVLVELFKASTHRDIRLATLDSLLSLLNSLCGGAGNVWKADPLVEKIMEALETVIPVVGSINERRPPRAEDWTEARETGTLPETSDISTDLPPLLNAIFAAPGGRQYPGLKNLKVEFVSRFLLPILELSQNEHRKWVALFLAKHKVGLKVYDLPPTPISPDVWQTLLTLYAEFLPQTVLEDFNQYIILTIAPPATLANFNKSFREKTDISNTPEVQHWLSIFG</sequence>
<dbReference type="PANTHER" id="PTHR42748:SF7">
    <property type="entry name" value="NMRA LIKE REDOX SENSOR 1-RELATED"/>
    <property type="match status" value="1"/>
</dbReference>
<reference evidence="6 7" key="1">
    <citation type="submission" date="2018-05" db="EMBL/GenBank/DDBJ databases">
        <title>Whole genome sequencing for identification of molecular markers to develop diagnostic detection tools for the regulated plant pathogen Lachnellula willkommii.</title>
        <authorList>
            <person name="Giroux E."/>
            <person name="Bilodeau G."/>
        </authorList>
    </citation>
    <scope>NUCLEOTIDE SEQUENCE [LARGE SCALE GENOMIC DNA]</scope>
    <source>
        <strain evidence="6 7">CBS 625.97</strain>
    </source>
</reference>
<feature type="domain" description="NmrA-like" evidence="5">
    <location>
        <begin position="2"/>
        <end position="256"/>
    </location>
</feature>
<evidence type="ECO:0000256" key="1">
    <source>
        <dbReference type="ARBA" id="ARBA00006328"/>
    </source>
</evidence>
<dbReference type="EMBL" id="QGMG01000637">
    <property type="protein sequence ID" value="TVY52308.1"/>
    <property type="molecule type" value="Genomic_DNA"/>
</dbReference>
<keyword evidence="7" id="KW-1185">Reference proteome</keyword>
<dbReference type="InterPro" id="IPR008030">
    <property type="entry name" value="NmrA-like"/>
</dbReference>